<comment type="function">
    <text evidence="1 11">Catalyzes the reversible adenylation of nicotinate mononucleotide (NaMN) to nicotinic acid adenine dinucleotide (NaAD).</text>
</comment>
<dbReference type="OrthoDB" id="5295945at2"/>
<dbReference type="GO" id="GO:0009435">
    <property type="term" value="P:NAD+ biosynthetic process"/>
    <property type="evidence" value="ECO:0007669"/>
    <property type="project" value="UniProtKB-UniRule"/>
</dbReference>
<evidence type="ECO:0000256" key="1">
    <source>
        <dbReference type="ARBA" id="ARBA00002324"/>
    </source>
</evidence>
<protein>
    <recommendedName>
        <fullName evidence="11">Probable nicotinate-nucleotide adenylyltransferase</fullName>
        <ecNumber evidence="11">2.7.7.18</ecNumber>
    </recommendedName>
    <alternativeName>
        <fullName evidence="11">Deamido-NAD(+) diphosphorylase</fullName>
    </alternativeName>
    <alternativeName>
        <fullName evidence="11">Deamido-NAD(+) pyrophosphorylase</fullName>
    </alternativeName>
    <alternativeName>
        <fullName evidence="11">Nicotinate mononucleotide adenylyltransferase</fullName>
        <shortName evidence="11">NaMN adenylyltransferase</shortName>
    </alternativeName>
</protein>
<dbReference type="PANTHER" id="PTHR39321">
    <property type="entry name" value="NICOTINATE-NUCLEOTIDE ADENYLYLTRANSFERASE-RELATED"/>
    <property type="match status" value="1"/>
</dbReference>
<dbReference type="InterPro" id="IPR004821">
    <property type="entry name" value="Cyt_trans-like"/>
</dbReference>
<accession>A0A2H1YIG1</accession>
<evidence type="ECO:0000256" key="10">
    <source>
        <dbReference type="ARBA" id="ARBA00048721"/>
    </source>
</evidence>
<dbReference type="EMBL" id="OENF01000038">
    <property type="protein sequence ID" value="SOS75171.1"/>
    <property type="molecule type" value="Genomic_DNA"/>
</dbReference>
<evidence type="ECO:0000313" key="13">
    <source>
        <dbReference type="EMBL" id="SOS75171.1"/>
    </source>
</evidence>
<evidence type="ECO:0000256" key="4">
    <source>
        <dbReference type="ARBA" id="ARBA00022642"/>
    </source>
</evidence>
<comment type="similarity">
    <text evidence="3 11">Belongs to the NadD family.</text>
</comment>
<name>A0A2H1YIG1_9FLAO</name>
<dbReference type="InterPro" id="IPR005248">
    <property type="entry name" value="NadD/NMNAT"/>
</dbReference>
<dbReference type="HAMAP" id="MF_00244">
    <property type="entry name" value="NaMN_adenylyltr"/>
    <property type="match status" value="1"/>
</dbReference>
<evidence type="ECO:0000259" key="12">
    <source>
        <dbReference type="Pfam" id="PF01467"/>
    </source>
</evidence>
<keyword evidence="9 11" id="KW-0520">NAD</keyword>
<dbReference type="Gene3D" id="3.40.50.620">
    <property type="entry name" value="HUPs"/>
    <property type="match status" value="1"/>
</dbReference>
<dbReference type="Pfam" id="PF01467">
    <property type="entry name" value="CTP_transf_like"/>
    <property type="match status" value="1"/>
</dbReference>
<dbReference type="GO" id="GO:0004515">
    <property type="term" value="F:nicotinate-nucleotide adenylyltransferase activity"/>
    <property type="evidence" value="ECO:0007669"/>
    <property type="project" value="UniProtKB-UniRule"/>
</dbReference>
<comment type="pathway">
    <text evidence="2 11">Cofactor biosynthesis; NAD(+) biosynthesis; deamido-NAD(+) from nicotinate D-ribonucleotide: step 1/1.</text>
</comment>
<dbReference type="GO" id="GO:0005524">
    <property type="term" value="F:ATP binding"/>
    <property type="evidence" value="ECO:0007669"/>
    <property type="project" value="UniProtKB-KW"/>
</dbReference>
<keyword evidence="6 11" id="KW-0548">Nucleotidyltransferase</keyword>
<keyword evidence="8 11" id="KW-0067">ATP-binding</keyword>
<comment type="catalytic activity">
    <reaction evidence="10 11">
        <text>nicotinate beta-D-ribonucleotide + ATP + H(+) = deamido-NAD(+) + diphosphate</text>
        <dbReference type="Rhea" id="RHEA:22860"/>
        <dbReference type="ChEBI" id="CHEBI:15378"/>
        <dbReference type="ChEBI" id="CHEBI:30616"/>
        <dbReference type="ChEBI" id="CHEBI:33019"/>
        <dbReference type="ChEBI" id="CHEBI:57502"/>
        <dbReference type="ChEBI" id="CHEBI:58437"/>
        <dbReference type="EC" id="2.7.7.18"/>
    </reaction>
</comment>
<keyword evidence="5 11" id="KW-0808">Transferase</keyword>
<dbReference type="SUPFAM" id="SSF52374">
    <property type="entry name" value="Nucleotidylyl transferase"/>
    <property type="match status" value="1"/>
</dbReference>
<dbReference type="PANTHER" id="PTHR39321:SF3">
    <property type="entry name" value="PHOSPHOPANTETHEINE ADENYLYLTRANSFERASE"/>
    <property type="match status" value="1"/>
</dbReference>
<evidence type="ECO:0000313" key="14">
    <source>
        <dbReference type="Proteomes" id="UP000234211"/>
    </source>
</evidence>
<evidence type="ECO:0000256" key="3">
    <source>
        <dbReference type="ARBA" id="ARBA00009014"/>
    </source>
</evidence>
<dbReference type="AlphaFoldDB" id="A0A2H1YIG1"/>
<dbReference type="EC" id="2.7.7.18" evidence="11"/>
<keyword evidence="4 11" id="KW-0662">Pyridine nucleotide biosynthesis</keyword>
<dbReference type="NCBIfam" id="TIGR00482">
    <property type="entry name" value="nicotinate (nicotinamide) nucleotide adenylyltransferase"/>
    <property type="match status" value="1"/>
</dbReference>
<sequence length="198" mass="23349">MGNFSKNIGLYFGTFNPIHIGHLIIANQMVENSDLDEIWMVVTPHNPFKNKNTLLNNYDRFEMVQLATKNYDKIKASDIEFTLPQPNYTINTLTHISEQYPNYNFNLIMGEDNLKNFHKWKNYQAILDDYQLYVYPRISEGIVANQFIKHAKIHRIEAPIVQISSTMIRNGIKNNKNIRPLVATKVWEYIDKMNFYKK</sequence>
<dbReference type="Proteomes" id="UP000234211">
    <property type="component" value="Unassembled WGS sequence"/>
</dbReference>
<dbReference type="RefSeq" id="WP_101917806.1">
    <property type="nucleotide sequence ID" value="NZ_JAFMUR010000004.1"/>
</dbReference>
<dbReference type="NCBIfam" id="TIGR00125">
    <property type="entry name" value="cyt_tran_rel"/>
    <property type="match status" value="1"/>
</dbReference>
<evidence type="ECO:0000256" key="6">
    <source>
        <dbReference type="ARBA" id="ARBA00022695"/>
    </source>
</evidence>
<organism evidence="13 14">
    <name type="scientific">Tenacibaculum piscium</name>
    <dbReference type="NCBI Taxonomy" id="1458515"/>
    <lineage>
        <taxon>Bacteria</taxon>
        <taxon>Pseudomonadati</taxon>
        <taxon>Bacteroidota</taxon>
        <taxon>Flavobacteriia</taxon>
        <taxon>Flavobacteriales</taxon>
        <taxon>Flavobacteriaceae</taxon>
        <taxon>Tenacibaculum</taxon>
    </lineage>
</organism>
<dbReference type="InterPro" id="IPR014729">
    <property type="entry name" value="Rossmann-like_a/b/a_fold"/>
</dbReference>
<dbReference type="CDD" id="cd02165">
    <property type="entry name" value="NMNAT"/>
    <property type="match status" value="1"/>
</dbReference>
<gene>
    <name evidence="11 13" type="primary">nadD</name>
    <name evidence="13" type="ORF">TNO020_430177</name>
</gene>
<feature type="domain" description="Cytidyltransferase-like" evidence="12">
    <location>
        <begin position="10"/>
        <end position="170"/>
    </location>
</feature>
<dbReference type="GeneID" id="86942824"/>
<reference evidence="14" key="1">
    <citation type="submission" date="2017-11" db="EMBL/GenBank/DDBJ databases">
        <authorList>
            <person name="Duchaud E."/>
        </authorList>
    </citation>
    <scope>NUCLEOTIDE SEQUENCE [LARGE SCALE GENOMIC DNA]</scope>
    <source>
        <strain evidence="14">Tenacibaculum sp. TNO020</strain>
    </source>
</reference>
<evidence type="ECO:0000256" key="11">
    <source>
        <dbReference type="HAMAP-Rule" id="MF_00244"/>
    </source>
</evidence>
<evidence type="ECO:0000256" key="5">
    <source>
        <dbReference type="ARBA" id="ARBA00022679"/>
    </source>
</evidence>
<evidence type="ECO:0000256" key="9">
    <source>
        <dbReference type="ARBA" id="ARBA00023027"/>
    </source>
</evidence>
<evidence type="ECO:0000256" key="7">
    <source>
        <dbReference type="ARBA" id="ARBA00022741"/>
    </source>
</evidence>
<dbReference type="UniPathway" id="UPA00253">
    <property type="reaction ID" value="UER00332"/>
</dbReference>
<proteinExistence type="inferred from homology"/>
<evidence type="ECO:0000256" key="8">
    <source>
        <dbReference type="ARBA" id="ARBA00022840"/>
    </source>
</evidence>
<keyword evidence="14" id="KW-1185">Reference proteome</keyword>
<evidence type="ECO:0000256" key="2">
    <source>
        <dbReference type="ARBA" id="ARBA00005019"/>
    </source>
</evidence>
<keyword evidence="7 11" id="KW-0547">Nucleotide-binding</keyword>